<dbReference type="AlphaFoldDB" id="A0AB39XJ71"/>
<dbReference type="EMBL" id="CP165734">
    <property type="protein sequence ID" value="XDV56901.1"/>
    <property type="molecule type" value="Genomic_DNA"/>
</dbReference>
<organism evidence="1">
    <name type="scientific">Bradyrhizobium sp. LLZ17</name>
    <dbReference type="NCBI Taxonomy" id="3239388"/>
    <lineage>
        <taxon>Bacteria</taxon>
        <taxon>Pseudomonadati</taxon>
        <taxon>Pseudomonadota</taxon>
        <taxon>Alphaproteobacteria</taxon>
        <taxon>Hyphomicrobiales</taxon>
        <taxon>Nitrobacteraceae</taxon>
        <taxon>Bradyrhizobium</taxon>
    </lineage>
</organism>
<name>A0AB39XJ71_9BRAD</name>
<dbReference type="RefSeq" id="WP_369721337.1">
    <property type="nucleotide sequence ID" value="NZ_CP165734.1"/>
</dbReference>
<protein>
    <submittedName>
        <fullName evidence="1">BREX-1 system phosphatase PglZ type B</fullName>
    </submittedName>
</protein>
<accession>A0AB39XJ71</accession>
<proteinExistence type="predicted"/>
<evidence type="ECO:0000313" key="1">
    <source>
        <dbReference type="EMBL" id="XDV56901.1"/>
    </source>
</evidence>
<dbReference type="NCBIfam" id="NF033450">
    <property type="entry name" value="BREX_PglZ_1_B"/>
    <property type="match status" value="1"/>
</dbReference>
<sequence>MQQAADRLIRRTGRWGRVWNRLADSPQQFRAVCERLREATGRKQTDLFGEGDPATNPHDNALAEKMLAQDLGALADLSSREAAGKVVSLEEHHRRRRDTLWARLGEAPLAAALDPLARLAAATDTNLSGSDLTALASTYAEEGWRVDAALIETIAAAGTREDVVARAAGVLYRPWVDALARRFRTAFGAAGEAARPTPLAIESGTLVLFVDGLRMDVGHSVVERLANSGVDASLGWRLSPIPSVTATAKAIVTPVGDSIAGRGKVDAFLPLETSSGKPATADVLRKAMLARSIQVLDRGAIVPPEKPTSIGYAECGNIDHDGHGMGLRLASQLVTEVTRIVEYVVALKTAGWPRLRIVTDHGWLLMPGCFEPIRLPPSAVIAKGSRAAILQDEAAAELAFLPWHWDRSVRIAMPSGAEAFRAGEVYSHGGLSPQECVIPDITVHGSESIPSSGVRISTISWRRLRLTVEFTSELADVAVEVRRKERDPASRIDVAATREGARARLTISDEVEEGDPVLVVLVDRQGIVIDARATRVGDRV</sequence>
<reference evidence="1" key="1">
    <citation type="submission" date="2024-08" db="EMBL/GenBank/DDBJ databases">
        <authorList>
            <person name="Chaddad Z."/>
            <person name="Lamrabet M."/>
            <person name="Bouhnik O."/>
            <person name="Alami S."/>
            <person name="Wipf D."/>
            <person name="Courty P.E."/>
            <person name="Missbah El Idrissi M."/>
        </authorList>
    </citation>
    <scope>NUCLEOTIDE SEQUENCE</scope>
    <source>
        <strain evidence="1">LLZ17</strain>
    </source>
</reference>
<gene>
    <name evidence="1" type="primary">pglZ</name>
    <name evidence="1" type="ORF">AB8Z38_30585</name>
</gene>